<name>A0A6A5UGJ1_9PLEO</name>
<feature type="signal peptide" evidence="1">
    <location>
        <begin position="1"/>
        <end position="18"/>
    </location>
</feature>
<evidence type="ECO:0000313" key="2">
    <source>
        <dbReference type="EMBL" id="KAF1962046.1"/>
    </source>
</evidence>
<dbReference type="AlphaFoldDB" id="A0A6A5UGJ1"/>
<feature type="chain" id="PRO_5025563472" evidence="1">
    <location>
        <begin position="19"/>
        <end position="116"/>
    </location>
</feature>
<gene>
    <name evidence="2" type="ORF">CC80DRAFT_500374</name>
</gene>
<keyword evidence="1" id="KW-0732">Signal</keyword>
<reference evidence="2" key="1">
    <citation type="journal article" date="2020" name="Stud. Mycol.">
        <title>101 Dothideomycetes genomes: a test case for predicting lifestyles and emergence of pathogens.</title>
        <authorList>
            <person name="Haridas S."/>
            <person name="Albert R."/>
            <person name="Binder M."/>
            <person name="Bloem J."/>
            <person name="Labutti K."/>
            <person name="Salamov A."/>
            <person name="Andreopoulos B."/>
            <person name="Baker S."/>
            <person name="Barry K."/>
            <person name="Bills G."/>
            <person name="Bluhm B."/>
            <person name="Cannon C."/>
            <person name="Castanera R."/>
            <person name="Culley D."/>
            <person name="Daum C."/>
            <person name="Ezra D."/>
            <person name="Gonzalez J."/>
            <person name="Henrissat B."/>
            <person name="Kuo A."/>
            <person name="Liang C."/>
            <person name="Lipzen A."/>
            <person name="Lutzoni F."/>
            <person name="Magnuson J."/>
            <person name="Mondo S."/>
            <person name="Nolan M."/>
            <person name="Ohm R."/>
            <person name="Pangilinan J."/>
            <person name="Park H.-J."/>
            <person name="Ramirez L."/>
            <person name="Alfaro M."/>
            <person name="Sun H."/>
            <person name="Tritt A."/>
            <person name="Yoshinaga Y."/>
            <person name="Zwiers L.-H."/>
            <person name="Turgeon B."/>
            <person name="Goodwin S."/>
            <person name="Spatafora J."/>
            <person name="Crous P."/>
            <person name="Grigoriev I."/>
        </authorList>
    </citation>
    <scope>NUCLEOTIDE SEQUENCE</scope>
    <source>
        <strain evidence="2">CBS 675.92</strain>
    </source>
</reference>
<organism evidence="2 3">
    <name type="scientific">Byssothecium circinans</name>
    <dbReference type="NCBI Taxonomy" id="147558"/>
    <lineage>
        <taxon>Eukaryota</taxon>
        <taxon>Fungi</taxon>
        <taxon>Dikarya</taxon>
        <taxon>Ascomycota</taxon>
        <taxon>Pezizomycotina</taxon>
        <taxon>Dothideomycetes</taxon>
        <taxon>Pleosporomycetidae</taxon>
        <taxon>Pleosporales</taxon>
        <taxon>Massarineae</taxon>
        <taxon>Massarinaceae</taxon>
        <taxon>Byssothecium</taxon>
    </lineage>
</organism>
<dbReference type="OrthoDB" id="3787572at2759"/>
<accession>A0A6A5UGJ1</accession>
<dbReference type="Proteomes" id="UP000800035">
    <property type="component" value="Unassembled WGS sequence"/>
</dbReference>
<protein>
    <submittedName>
        <fullName evidence="2">Uncharacterized protein</fullName>
    </submittedName>
</protein>
<evidence type="ECO:0000256" key="1">
    <source>
        <dbReference type="SAM" id="SignalP"/>
    </source>
</evidence>
<sequence>MLFFRLITSALCLWGVQGLLVQEESSLSRRAVLKVILDYVVAAIRKHAIGALKTIMHSSIRPSNTAYITRGKGLQIVETTMLYVIIKDQELYKDSLAKYCIPKDQYCAQPGNTQQD</sequence>
<proteinExistence type="predicted"/>
<keyword evidence="3" id="KW-1185">Reference proteome</keyword>
<dbReference type="EMBL" id="ML976980">
    <property type="protein sequence ID" value="KAF1962046.1"/>
    <property type="molecule type" value="Genomic_DNA"/>
</dbReference>
<evidence type="ECO:0000313" key="3">
    <source>
        <dbReference type="Proteomes" id="UP000800035"/>
    </source>
</evidence>